<comment type="caution">
    <text evidence="2">The sequence shown here is derived from an EMBL/GenBank/DDBJ whole genome shotgun (WGS) entry which is preliminary data.</text>
</comment>
<dbReference type="Pfam" id="PF12682">
    <property type="entry name" value="Flavodoxin_4"/>
    <property type="match status" value="1"/>
</dbReference>
<dbReference type="PANTHER" id="PTHR39201">
    <property type="entry name" value="EXPORTED PROTEIN-RELATED"/>
    <property type="match status" value="1"/>
</dbReference>
<dbReference type="Gene3D" id="3.40.50.360">
    <property type="match status" value="1"/>
</dbReference>
<evidence type="ECO:0000313" key="3">
    <source>
        <dbReference type="Proteomes" id="UP000886725"/>
    </source>
</evidence>
<dbReference type="GO" id="GO:0016651">
    <property type="term" value="F:oxidoreductase activity, acting on NAD(P)H"/>
    <property type="evidence" value="ECO:0007669"/>
    <property type="project" value="UniProtKB-ARBA"/>
</dbReference>
<accession>A0A9D0YZL7</accession>
<evidence type="ECO:0000313" key="2">
    <source>
        <dbReference type="EMBL" id="HIQ64979.1"/>
    </source>
</evidence>
<dbReference type="AlphaFoldDB" id="A0A9D0YZL7"/>
<dbReference type="InterPro" id="IPR029039">
    <property type="entry name" value="Flavoprotein-like_sf"/>
</dbReference>
<reference evidence="2" key="1">
    <citation type="submission" date="2020-10" db="EMBL/GenBank/DDBJ databases">
        <authorList>
            <person name="Gilroy R."/>
        </authorList>
    </citation>
    <scope>NUCLEOTIDE SEQUENCE</scope>
    <source>
        <strain evidence="2">CHK165-10780</strain>
    </source>
</reference>
<sequence length="132" mass="15236">MVEEIRFKIGADLFCIEREEDYSDVYTESRLEIWHNDCPNLKNTVENMDQYDVVFIGFPIWFHATPAPVNTFLESYDLTGKIIIPLCTSGGSDIEEAIPTFLNSCRNLAVYQERRISNSSEIDSWLANIDLF</sequence>
<name>A0A9D0YZL7_9FIRM</name>
<gene>
    <name evidence="2" type="ORF">IAC85_04485</name>
</gene>
<dbReference type="EMBL" id="DVFU01000087">
    <property type="protein sequence ID" value="HIQ64979.1"/>
    <property type="molecule type" value="Genomic_DNA"/>
</dbReference>
<dbReference type="GO" id="GO:0010181">
    <property type="term" value="F:FMN binding"/>
    <property type="evidence" value="ECO:0007669"/>
    <property type="project" value="InterPro"/>
</dbReference>
<dbReference type="InterPro" id="IPR008254">
    <property type="entry name" value="Flavodoxin/NO_synth"/>
</dbReference>
<organism evidence="2 3">
    <name type="scientific">Candidatus Faecenecus gallistercoris</name>
    <dbReference type="NCBI Taxonomy" id="2840793"/>
    <lineage>
        <taxon>Bacteria</taxon>
        <taxon>Bacillati</taxon>
        <taxon>Bacillota</taxon>
        <taxon>Bacillota incertae sedis</taxon>
        <taxon>Candidatus Faecenecus</taxon>
    </lineage>
</organism>
<feature type="domain" description="Flavodoxin-like" evidence="1">
    <location>
        <begin position="17"/>
        <end position="127"/>
    </location>
</feature>
<evidence type="ECO:0000259" key="1">
    <source>
        <dbReference type="Pfam" id="PF12682"/>
    </source>
</evidence>
<proteinExistence type="predicted"/>
<reference evidence="2" key="2">
    <citation type="journal article" date="2021" name="PeerJ">
        <title>Extensive microbial diversity within the chicken gut microbiome revealed by metagenomics and culture.</title>
        <authorList>
            <person name="Gilroy R."/>
            <person name="Ravi A."/>
            <person name="Getino M."/>
            <person name="Pursley I."/>
            <person name="Horton D.L."/>
            <person name="Alikhan N.F."/>
            <person name="Baker D."/>
            <person name="Gharbi K."/>
            <person name="Hall N."/>
            <person name="Watson M."/>
            <person name="Adriaenssens E.M."/>
            <person name="Foster-Nyarko E."/>
            <person name="Jarju S."/>
            <person name="Secka A."/>
            <person name="Antonio M."/>
            <person name="Oren A."/>
            <person name="Chaudhuri R.R."/>
            <person name="La Ragione R."/>
            <person name="Hildebrand F."/>
            <person name="Pallen M.J."/>
        </authorList>
    </citation>
    <scope>NUCLEOTIDE SEQUENCE</scope>
    <source>
        <strain evidence="2">CHK165-10780</strain>
    </source>
</reference>
<dbReference type="Proteomes" id="UP000886725">
    <property type="component" value="Unassembled WGS sequence"/>
</dbReference>
<protein>
    <recommendedName>
        <fullName evidence="1">Flavodoxin-like domain-containing protein</fullName>
    </recommendedName>
</protein>
<dbReference type="SUPFAM" id="SSF52218">
    <property type="entry name" value="Flavoproteins"/>
    <property type="match status" value="1"/>
</dbReference>
<dbReference type="PANTHER" id="PTHR39201:SF1">
    <property type="entry name" value="FLAVODOXIN-LIKE DOMAIN-CONTAINING PROTEIN"/>
    <property type="match status" value="1"/>
</dbReference>